<dbReference type="PANTHER" id="PTHR10134">
    <property type="entry name" value="CYTOCHROME B-C1 COMPLEX SUBUNIT RIESKE, MITOCHONDRIAL"/>
    <property type="match status" value="1"/>
</dbReference>
<evidence type="ECO:0000313" key="9">
    <source>
        <dbReference type="Proteomes" id="UP000198756"/>
    </source>
</evidence>
<evidence type="ECO:0000259" key="7">
    <source>
        <dbReference type="PROSITE" id="PS51296"/>
    </source>
</evidence>
<evidence type="ECO:0000256" key="2">
    <source>
        <dbReference type="ARBA" id="ARBA00022723"/>
    </source>
</evidence>
<proteinExistence type="predicted"/>
<evidence type="ECO:0000256" key="3">
    <source>
        <dbReference type="ARBA" id="ARBA00023004"/>
    </source>
</evidence>
<dbReference type="GO" id="GO:0051537">
    <property type="term" value="F:2 iron, 2 sulfur cluster binding"/>
    <property type="evidence" value="ECO:0007669"/>
    <property type="project" value="UniProtKB-KW"/>
</dbReference>
<protein>
    <submittedName>
        <fullName evidence="8">Ferredoxin subunit of nitrite reductase or a ring-hydroxylating dioxygenase</fullName>
    </submittedName>
</protein>
<feature type="domain" description="Rieske" evidence="7">
    <location>
        <begin position="65"/>
        <end position="163"/>
    </location>
</feature>
<keyword evidence="8" id="KW-0560">Oxidoreductase</keyword>
<dbReference type="Pfam" id="PF00355">
    <property type="entry name" value="Rieske"/>
    <property type="match status" value="1"/>
</dbReference>
<comment type="cofactor">
    <cofactor evidence="6">
        <name>[2Fe-2S] cluster</name>
        <dbReference type="ChEBI" id="CHEBI:190135"/>
    </cofactor>
</comment>
<keyword evidence="9" id="KW-1185">Reference proteome</keyword>
<keyword evidence="2" id="KW-0479">Metal-binding</keyword>
<dbReference type="InterPro" id="IPR005805">
    <property type="entry name" value="Rieske_Fe-S_prot_C"/>
</dbReference>
<keyword evidence="8" id="KW-0223">Dioxygenase</keyword>
<dbReference type="SUPFAM" id="SSF50022">
    <property type="entry name" value="ISP domain"/>
    <property type="match status" value="1"/>
</dbReference>
<evidence type="ECO:0000256" key="4">
    <source>
        <dbReference type="ARBA" id="ARBA00023014"/>
    </source>
</evidence>
<keyword evidence="5" id="KW-1015">Disulfide bond</keyword>
<dbReference type="CDD" id="cd03467">
    <property type="entry name" value="Rieske"/>
    <property type="match status" value="1"/>
</dbReference>
<dbReference type="InterPro" id="IPR014349">
    <property type="entry name" value="Rieske_Fe-S_prot"/>
</dbReference>
<gene>
    <name evidence="8" type="ORF">SAMN03080617_00646</name>
</gene>
<dbReference type="GO" id="GO:0016020">
    <property type="term" value="C:membrane"/>
    <property type="evidence" value="ECO:0007669"/>
    <property type="project" value="InterPro"/>
</dbReference>
<dbReference type="PROSITE" id="PS51296">
    <property type="entry name" value="RIESKE"/>
    <property type="match status" value="1"/>
</dbReference>
<dbReference type="OrthoDB" id="9802613at2"/>
<dbReference type="InterPro" id="IPR017941">
    <property type="entry name" value="Rieske_2Fe-2S"/>
</dbReference>
<dbReference type="EMBL" id="FMXE01000004">
    <property type="protein sequence ID" value="SDA48284.1"/>
    <property type="molecule type" value="Genomic_DNA"/>
</dbReference>
<dbReference type="GO" id="GO:0051213">
    <property type="term" value="F:dioxygenase activity"/>
    <property type="evidence" value="ECO:0007669"/>
    <property type="project" value="UniProtKB-KW"/>
</dbReference>
<evidence type="ECO:0000256" key="1">
    <source>
        <dbReference type="ARBA" id="ARBA00022714"/>
    </source>
</evidence>
<evidence type="ECO:0000313" key="8">
    <source>
        <dbReference type="EMBL" id="SDA48284.1"/>
    </source>
</evidence>
<organism evidence="8 9">
    <name type="scientific">Algoriphagus alkaliphilus</name>
    <dbReference type="NCBI Taxonomy" id="279824"/>
    <lineage>
        <taxon>Bacteria</taxon>
        <taxon>Pseudomonadati</taxon>
        <taxon>Bacteroidota</taxon>
        <taxon>Cytophagia</taxon>
        <taxon>Cytophagales</taxon>
        <taxon>Cyclobacteriaceae</taxon>
        <taxon>Algoriphagus</taxon>
    </lineage>
</organism>
<dbReference type="RefSeq" id="WP_092728502.1">
    <property type="nucleotide sequence ID" value="NZ_FMXE01000004.1"/>
</dbReference>
<name>A0A1G5VRF0_9BACT</name>
<dbReference type="InterPro" id="IPR036922">
    <property type="entry name" value="Rieske_2Fe-2S_sf"/>
</dbReference>
<reference evidence="9" key="1">
    <citation type="submission" date="2016-10" db="EMBL/GenBank/DDBJ databases">
        <authorList>
            <person name="Varghese N."/>
            <person name="Submissions S."/>
        </authorList>
    </citation>
    <scope>NUCLEOTIDE SEQUENCE [LARGE SCALE GENOMIC DNA]</scope>
    <source>
        <strain evidence="9">DSM 22703</strain>
    </source>
</reference>
<evidence type="ECO:0000256" key="6">
    <source>
        <dbReference type="ARBA" id="ARBA00034078"/>
    </source>
</evidence>
<dbReference type="STRING" id="279824.SAMN03080617_00646"/>
<keyword evidence="3" id="KW-0408">Iron</keyword>
<keyword evidence="4" id="KW-0411">Iron-sulfur</keyword>
<sequence>MSKDPNSEIPKWKQDFPIEQKEATHVSRREFAKFLTLLSGALAVGNTAIVVKSLAFPEKPLEGEHAICMESEVREGDSFMFEIEGSKTIPYLLINLGNGEWRAFEQKCTHLSCAVKYRHDLGQIECPCHKGYFNPRTGDVIQGPPPRRLPQLEVVIREGQVFVKAQQS</sequence>
<dbReference type="Proteomes" id="UP000198756">
    <property type="component" value="Unassembled WGS sequence"/>
</dbReference>
<keyword evidence="1" id="KW-0001">2Fe-2S</keyword>
<dbReference type="PRINTS" id="PR00162">
    <property type="entry name" value="RIESKE"/>
</dbReference>
<dbReference type="Gene3D" id="2.102.10.10">
    <property type="entry name" value="Rieske [2Fe-2S] iron-sulphur domain"/>
    <property type="match status" value="1"/>
</dbReference>
<accession>A0A1G5VRF0</accession>
<evidence type="ECO:0000256" key="5">
    <source>
        <dbReference type="ARBA" id="ARBA00023157"/>
    </source>
</evidence>
<dbReference type="AlphaFoldDB" id="A0A1G5VRF0"/>
<dbReference type="GO" id="GO:0046872">
    <property type="term" value="F:metal ion binding"/>
    <property type="evidence" value="ECO:0007669"/>
    <property type="project" value="UniProtKB-KW"/>
</dbReference>